<evidence type="ECO:0000256" key="5">
    <source>
        <dbReference type="ARBA" id="ARBA00023172"/>
    </source>
</evidence>
<dbReference type="Pfam" id="PF00872">
    <property type="entry name" value="Transposase_mut"/>
    <property type="match status" value="1"/>
</dbReference>
<dbReference type="InterPro" id="IPR001207">
    <property type="entry name" value="Transposase_mutator"/>
</dbReference>
<evidence type="ECO:0000256" key="2">
    <source>
        <dbReference type="ARBA" id="ARBA00010961"/>
    </source>
</evidence>
<comment type="similarity">
    <text evidence="2 6">Belongs to the transposase mutator family.</text>
</comment>
<dbReference type="Proteomes" id="UP001596353">
    <property type="component" value="Unassembled WGS sequence"/>
</dbReference>
<feature type="region of interest" description="Disordered" evidence="7">
    <location>
        <begin position="51"/>
        <end position="84"/>
    </location>
</feature>
<keyword evidence="6" id="KW-0814">Transposable element</keyword>
<gene>
    <name evidence="8" type="ORF">ACFQFQ_23525</name>
</gene>
<name>A0ABW2B971_9RHOB</name>
<evidence type="ECO:0000256" key="1">
    <source>
        <dbReference type="ARBA" id="ARBA00002190"/>
    </source>
</evidence>
<keyword evidence="4 6" id="KW-0238">DNA-binding</keyword>
<reference evidence="9" key="1">
    <citation type="journal article" date="2019" name="Int. J. Syst. Evol. Microbiol.">
        <title>The Global Catalogue of Microorganisms (GCM) 10K type strain sequencing project: providing services to taxonomists for standard genome sequencing and annotation.</title>
        <authorList>
            <consortium name="The Broad Institute Genomics Platform"/>
            <consortium name="The Broad Institute Genome Sequencing Center for Infectious Disease"/>
            <person name="Wu L."/>
            <person name="Ma J."/>
        </authorList>
    </citation>
    <scope>NUCLEOTIDE SEQUENCE [LARGE SCALE GENOMIC DNA]</scope>
    <source>
        <strain evidence="9">CCUG 66188</strain>
    </source>
</reference>
<dbReference type="PANTHER" id="PTHR33217">
    <property type="entry name" value="TRANSPOSASE FOR INSERTION SEQUENCE ELEMENT IS1081"/>
    <property type="match status" value="1"/>
</dbReference>
<keyword evidence="3 6" id="KW-0815">Transposition</keyword>
<evidence type="ECO:0000313" key="9">
    <source>
        <dbReference type="Proteomes" id="UP001596353"/>
    </source>
</evidence>
<protein>
    <recommendedName>
        <fullName evidence="6">Mutator family transposase</fullName>
    </recommendedName>
</protein>
<evidence type="ECO:0000256" key="3">
    <source>
        <dbReference type="ARBA" id="ARBA00022578"/>
    </source>
</evidence>
<comment type="caution">
    <text evidence="8">The sequence shown here is derived from an EMBL/GenBank/DDBJ whole genome shotgun (WGS) entry which is preliminary data.</text>
</comment>
<evidence type="ECO:0000313" key="8">
    <source>
        <dbReference type="EMBL" id="MFC6761776.1"/>
    </source>
</evidence>
<dbReference type="PANTHER" id="PTHR33217:SF5">
    <property type="entry name" value="MUTATOR FAMILY TRANSPOSASE"/>
    <property type="match status" value="1"/>
</dbReference>
<accession>A0ABW2B971</accession>
<keyword evidence="9" id="KW-1185">Reference proteome</keyword>
<proteinExistence type="inferred from homology"/>
<dbReference type="EMBL" id="JBHSWG010000003">
    <property type="protein sequence ID" value="MFC6761776.1"/>
    <property type="molecule type" value="Genomic_DNA"/>
</dbReference>
<evidence type="ECO:0000256" key="7">
    <source>
        <dbReference type="SAM" id="MobiDB-lite"/>
    </source>
</evidence>
<keyword evidence="5 6" id="KW-0233">DNA recombination</keyword>
<sequence>MTISKELLDELLKGCERPEDLLGNDGLMKELKIKLMERMLGAELTAHLGYEGGKDAPADQANRRNGSSTKRLKGQDGELPIAVPRDRDGSFEPELVKKGQTRIDGMDDKIIGLYAAGLTVRDIRAHLEDVYGLQVSPDLISRVTDGVLDEVREWQTRALDRMYPIVIFDALRVKIRDADSRMVKNKAVYVALGVNRDGMREVLGLWIADNEGAKFWLSVMTELKNRGVQDILIAVVDGLKGFPEAITAAFPEAAVQTCIVHLVRHSLNFCAWKDRKEVAADLRRIYSAPTADQAGVELDAFEEKWAGKYASIAPAWRRGWQEVIPFFAFDPAIRKIIYTTNAIESLNRVIRKSIKTRGSFPTEDAATKLIYLAIRNFEKGGRNVREWFAARNHFAIMFEDRFNA</sequence>
<dbReference type="NCBIfam" id="NF033543">
    <property type="entry name" value="transpos_IS256"/>
    <property type="match status" value="1"/>
</dbReference>
<organism evidence="8 9">
    <name type="scientific">Sulfitobacter porphyrae</name>
    <dbReference type="NCBI Taxonomy" id="1246864"/>
    <lineage>
        <taxon>Bacteria</taxon>
        <taxon>Pseudomonadati</taxon>
        <taxon>Pseudomonadota</taxon>
        <taxon>Alphaproteobacteria</taxon>
        <taxon>Rhodobacterales</taxon>
        <taxon>Roseobacteraceae</taxon>
        <taxon>Sulfitobacter</taxon>
    </lineage>
</organism>
<comment type="function">
    <text evidence="1 6">Required for the transposition of the insertion element.</text>
</comment>
<dbReference type="PROSITE" id="PS01007">
    <property type="entry name" value="TRANSPOSASE_MUTATOR"/>
    <property type="match status" value="1"/>
</dbReference>
<evidence type="ECO:0000256" key="4">
    <source>
        <dbReference type="ARBA" id="ARBA00023125"/>
    </source>
</evidence>
<evidence type="ECO:0000256" key="6">
    <source>
        <dbReference type="RuleBase" id="RU365089"/>
    </source>
</evidence>